<keyword evidence="3" id="KW-1185">Reference proteome</keyword>
<name>A0A158FUD6_9BURK</name>
<keyword evidence="1" id="KW-0472">Membrane</keyword>
<keyword evidence="1" id="KW-0812">Transmembrane</keyword>
<dbReference type="AlphaFoldDB" id="A0A158FUD6"/>
<comment type="caution">
    <text evidence="2">The sequence shown here is derived from an EMBL/GenBank/DDBJ whole genome shotgun (WGS) entry which is preliminary data.</text>
</comment>
<evidence type="ECO:0000313" key="3">
    <source>
        <dbReference type="Proteomes" id="UP000054925"/>
    </source>
</evidence>
<evidence type="ECO:0000313" key="2">
    <source>
        <dbReference type="EMBL" id="SAL23454.1"/>
    </source>
</evidence>
<sequence length="57" mass="6071">MSMPLSERDADDEAAVEEIVGRGPGGAIVLASIATAIVIGCWFAFYFIVFLPRGVIQ</sequence>
<feature type="transmembrane region" description="Helical" evidence="1">
    <location>
        <begin position="27"/>
        <end position="51"/>
    </location>
</feature>
<gene>
    <name evidence="2" type="ORF">AWB67_00883</name>
</gene>
<dbReference type="EMBL" id="FCOL02000003">
    <property type="protein sequence ID" value="SAL23454.1"/>
    <property type="molecule type" value="Genomic_DNA"/>
</dbReference>
<evidence type="ECO:0008006" key="4">
    <source>
        <dbReference type="Google" id="ProtNLM"/>
    </source>
</evidence>
<protein>
    <recommendedName>
        <fullName evidence="4">Cytochrome c oxidase subunit IIa</fullName>
    </recommendedName>
</protein>
<organism evidence="2 3">
    <name type="scientific">Caballeronia terrestris</name>
    <dbReference type="NCBI Taxonomy" id="1226301"/>
    <lineage>
        <taxon>Bacteria</taxon>
        <taxon>Pseudomonadati</taxon>
        <taxon>Pseudomonadota</taxon>
        <taxon>Betaproteobacteria</taxon>
        <taxon>Burkholderiales</taxon>
        <taxon>Burkholderiaceae</taxon>
        <taxon>Caballeronia</taxon>
    </lineage>
</organism>
<evidence type="ECO:0000256" key="1">
    <source>
        <dbReference type="SAM" id="Phobius"/>
    </source>
</evidence>
<proteinExistence type="predicted"/>
<dbReference type="Proteomes" id="UP000054925">
    <property type="component" value="Unassembled WGS sequence"/>
</dbReference>
<keyword evidence="1" id="KW-1133">Transmembrane helix</keyword>
<reference evidence="2" key="1">
    <citation type="submission" date="2016-01" db="EMBL/GenBank/DDBJ databases">
        <authorList>
            <person name="Peeters C."/>
        </authorList>
    </citation>
    <scope>NUCLEOTIDE SEQUENCE [LARGE SCALE GENOMIC DNA]</scope>
    <source>
        <strain evidence="2">LMG 22937</strain>
    </source>
</reference>
<accession>A0A158FUD6</accession>